<gene>
    <name evidence="3" type="ORF">KNN_06492</name>
</gene>
<dbReference type="Proteomes" id="UP000055316">
    <property type="component" value="Plasmid pKK1"/>
</dbReference>
<dbReference type="PROSITE" id="PS50209">
    <property type="entry name" value="CARD"/>
    <property type="match status" value="1"/>
</dbReference>
<dbReference type="GO" id="GO:0003677">
    <property type="term" value="F:DNA binding"/>
    <property type="evidence" value="ECO:0007669"/>
    <property type="project" value="UniProtKB-KW"/>
</dbReference>
<sequence>MLLKFVYQEFLEDRKFRNTTEVNIQNYKVLLGGFIDYCHEKTVLNVEEVKSINANKINMKFQRIRAFFNYLVEERIFSGNSFF</sequence>
<dbReference type="InterPro" id="IPR010998">
    <property type="entry name" value="Integrase_recombinase_N"/>
</dbReference>
<organism evidence="3 4">
    <name type="scientific">Bacillus thuringiensis subsp. tolworthi</name>
    <dbReference type="NCBI Taxonomy" id="1442"/>
    <lineage>
        <taxon>Bacteria</taxon>
        <taxon>Bacillati</taxon>
        <taxon>Bacillota</taxon>
        <taxon>Bacilli</taxon>
        <taxon>Bacillales</taxon>
        <taxon>Bacillaceae</taxon>
        <taxon>Bacillus</taxon>
        <taxon>Bacillus cereus group</taxon>
    </lineage>
</organism>
<proteinExistence type="predicted"/>
<keyword evidence="1" id="KW-0238">DNA-binding</keyword>
<evidence type="ECO:0000259" key="2">
    <source>
        <dbReference type="PROSITE" id="PS50209"/>
    </source>
</evidence>
<accession>A0A9W4AHS9</accession>
<name>A0A9W4AHS9_BACTO</name>
<evidence type="ECO:0000313" key="3">
    <source>
        <dbReference type="EMBL" id="BAR87226.1"/>
    </source>
</evidence>
<dbReference type="Gene3D" id="1.10.150.130">
    <property type="match status" value="1"/>
</dbReference>
<protein>
    <submittedName>
        <fullName evidence="3">Integrase family protein</fullName>
    </submittedName>
</protein>
<evidence type="ECO:0000313" key="4">
    <source>
        <dbReference type="Proteomes" id="UP000055316"/>
    </source>
</evidence>
<reference evidence="3 4" key="1">
    <citation type="submission" date="2015-05" db="EMBL/GenBank/DDBJ databases">
        <title>Whole genome sequence of Bacillus thuringiensis serovar tolworthi Pasteur Institute Standard strain.</title>
        <authorList>
            <person name="Kanda K."/>
            <person name="Nakashima K."/>
            <person name="Nagano Y."/>
        </authorList>
    </citation>
    <scope>NUCLEOTIDE SEQUENCE [LARGE SCALE GENOMIC DNA]</scope>
    <source>
        <strain evidence="3 4">Pasteur Institute Standard strain</strain>
        <plasmid evidence="4">pKK1 DNA</plasmid>
    </source>
</reference>
<dbReference type="InterPro" id="IPR001315">
    <property type="entry name" value="CARD"/>
</dbReference>
<feature type="domain" description="CARD" evidence="2">
    <location>
        <begin position="3"/>
        <end position="83"/>
    </location>
</feature>
<dbReference type="EMBL" id="AP014865">
    <property type="protein sequence ID" value="BAR87226.1"/>
    <property type="molecule type" value="Genomic_DNA"/>
</dbReference>
<dbReference type="AlphaFoldDB" id="A0A9W4AHS9"/>
<keyword evidence="3" id="KW-0614">Plasmid</keyword>
<evidence type="ECO:0000256" key="1">
    <source>
        <dbReference type="ARBA" id="ARBA00023125"/>
    </source>
</evidence>
<geneLocation type="plasmid" evidence="4">
    <name>pKK1 DNA</name>
</geneLocation>